<keyword evidence="4" id="KW-1185">Reference proteome</keyword>
<evidence type="ECO:0000256" key="1">
    <source>
        <dbReference type="SAM" id="SignalP"/>
    </source>
</evidence>
<feature type="chain" id="PRO_5008403288" description="Peptidase S1 domain-containing protein" evidence="1">
    <location>
        <begin position="21"/>
        <end position="275"/>
    </location>
</feature>
<proteinExistence type="predicted"/>
<dbReference type="AlphaFoldDB" id="A0A1A9ZXM2"/>
<dbReference type="GO" id="GO:0006508">
    <property type="term" value="P:proteolysis"/>
    <property type="evidence" value="ECO:0007669"/>
    <property type="project" value="InterPro"/>
</dbReference>
<reference evidence="4" key="1">
    <citation type="submission" date="2014-03" db="EMBL/GenBank/DDBJ databases">
        <authorList>
            <person name="Aksoy S."/>
            <person name="Warren W."/>
            <person name="Wilson R.K."/>
        </authorList>
    </citation>
    <scope>NUCLEOTIDE SEQUENCE [LARGE SCALE GENOMIC DNA]</scope>
    <source>
        <strain evidence="4">IAEA</strain>
    </source>
</reference>
<dbReference type="VEuPathDB" id="VectorBase:GPAI028283"/>
<dbReference type="InterPro" id="IPR001254">
    <property type="entry name" value="Trypsin_dom"/>
</dbReference>
<reference evidence="3" key="2">
    <citation type="submission" date="2020-05" db="UniProtKB">
        <authorList>
            <consortium name="EnsemblMetazoa"/>
        </authorList>
    </citation>
    <scope>IDENTIFICATION</scope>
    <source>
        <strain evidence="3">IAEA</strain>
    </source>
</reference>
<accession>A0A1A9ZXM2</accession>
<dbReference type="Gene3D" id="2.40.10.10">
    <property type="entry name" value="Trypsin-like serine proteases"/>
    <property type="match status" value="1"/>
</dbReference>
<dbReference type="Proteomes" id="UP000092445">
    <property type="component" value="Unassembled WGS sequence"/>
</dbReference>
<feature type="domain" description="Peptidase S1" evidence="2">
    <location>
        <begin position="56"/>
        <end position="239"/>
    </location>
</feature>
<evidence type="ECO:0000313" key="3">
    <source>
        <dbReference type="EnsemblMetazoa" id="GPAI028283-PA"/>
    </source>
</evidence>
<feature type="signal peptide" evidence="1">
    <location>
        <begin position="1"/>
        <end position="20"/>
    </location>
</feature>
<dbReference type="GO" id="GO:0004252">
    <property type="term" value="F:serine-type endopeptidase activity"/>
    <property type="evidence" value="ECO:0007669"/>
    <property type="project" value="InterPro"/>
</dbReference>
<dbReference type="STRING" id="7398.A0A1A9ZXM2"/>
<evidence type="ECO:0000313" key="4">
    <source>
        <dbReference type="Proteomes" id="UP000092445"/>
    </source>
</evidence>
<dbReference type="InterPro" id="IPR009003">
    <property type="entry name" value="Peptidase_S1_PA"/>
</dbReference>
<dbReference type="EnsemblMetazoa" id="GPAI028283-RA">
    <property type="protein sequence ID" value="GPAI028283-PA"/>
    <property type="gene ID" value="GPAI028283"/>
</dbReference>
<evidence type="ECO:0000259" key="2">
    <source>
        <dbReference type="Pfam" id="PF00089"/>
    </source>
</evidence>
<dbReference type="InterPro" id="IPR043504">
    <property type="entry name" value="Peptidase_S1_PA_chymotrypsin"/>
</dbReference>
<keyword evidence="1" id="KW-0732">Signal</keyword>
<dbReference type="SUPFAM" id="SSF50494">
    <property type="entry name" value="Trypsin-like serine proteases"/>
    <property type="match status" value="1"/>
</dbReference>
<dbReference type="Pfam" id="PF00089">
    <property type="entry name" value="Trypsin"/>
    <property type="match status" value="1"/>
</dbReference>
<sequence length="275" mass="31404">MLRKLQQFLYFLIFILFIRTQQITTQECKGEEPSEFQTRFVSVICKKGDKSLPDRTGAVLKKNFILTAFDGPTEGIRCQIVKDDDNVPTGKYTRDIDEIFTFEDDFESDNWRVPQMQILKPKESGKSSNSPLNPMKLRTKYFLPKGQMCEVHTYDDGGKLIEIDVTVQSQEDCDDYYKGLNPINICIKLPDGCPCNKPQPGAGLECDDLLVGVINDDTKCVENGKPRLAADVNEVRRWIDRLIIQDNILTIKYLDAERDDGMYQCGASNQLKTTY</sequence>
<protein>
    <recommendedName>
        <fullName evidence="2">Peptidase S1 domain-containing protein</fullName>
    </recommendedName>
</protein>
<name>A0A1A9ZXM2_GLOPL</name>
<organism evidence="3 4">
    <name type="scientific">Glossina pallidipes</name>
    <name type="common">Tsetse fly</name>
    <dbReference type="NCBI Taxonomy" id="7398"/>
    <lineage>
        <taxon>Eukaryota</taxon>
        <taxon>Metazoa</taxon>
        <taxon>Ecdysozoa</taxon>
        <taxon>Arthropoda</taxon>
        <taxon>Hexapoda</taxon>
        <taxon>Insecta</taxon>
        <taxon>Pterygota</taxon>
        <taxon>Neoptera</taxon>
        <taxon>Endopterygota</taxon>
        <taxon>Diptera</taxon>
        <taxon>Brachycera</taxon>
        <taxon>Muscomorpha</taxon>
        <taxon>Hippoboscoidea</taxon>
        <taxon>Glossinidae</taxon>
        <taxon>Glossina</taxon>
    </lineage>
</organism>